<feature type="region of interest" description="Disordered" evidence="1">
    <location>
        <begin position="1"/>
        <end position="30"/>
    </location>
</feature>
<proteinExistence type="predicted"/>
<reference evidence="3" key="1">
    <citation type="submission" date="2016-11" db="UniProtKB">
        <authorList>
            <consortium name="WormBaseParasite"/>
        </authorList>
    </citation>
    <scope>IDENTIFICATION</scope>
</reference>
<evidence type="ECO:0000313" key="2">
    <source>
        <dbReference type="Proteomes" id="UP000095287"/>
    </source>
</evidence>
<feature type="compositionally biased region" description="Polar residues" evidence="1">
    <location>
        <begin position="7"/>
        <end position="25"/>
    </location>
</feature>
<accession>A0A1I7ZL64</accession>
<dbReference type="WBParaSite" id="L893_g27516.t1">
    <property type="protein sequence ID" value="L893_g27516.t1"/>
    <property type="gene ID" value="L893_g27516"/>
</dbReference>
<dbReference type="AlphaFoldDB" id="A0A1I7ZL64"/>
<dbReference type="Proteomes" id="UP000095287">
    <property type="component" value="Unplaced"/>
</dbReference>
<keyword evidence="2" id="KW-1185">Reference proteome</keyword>
<name>A0A1I7ZL64_9BILA</name>
<evidence type="ECO:0000313" key="3">
    <source>
        <dbReference type="WBParaSite" id="L893_g27516.t1"/>
    </source>
</evidence>
<evidence type="ECO:0000256" key="1">
    <source>
        <dbReference type="SAM" id="MobiDB-lite"/>
    </source>
</evidence>
<protein>
    <submittedName>
        <fullName evidence="3">Ovule protein</fullName>
    </submittedName>
</protein>
<organism evidence="2 3">
    <name type="scientific">Steinernema glaseri</name>
    <dbReference type="NCBI Taxonomy" id="37863"/>
    <lineage>
        <taxon>Eukaryota</taxon>
        <taxon>Metazoa</taxon>
        <taxon>Ecdysozoa</taxon>
        <taxon>Nematoda</taxon>
        <taxon>Chromadorea</taxon>
        <taxon>Rhabditida</taxon>
        <taxon>Tylenchina</taxon>
        <taxon>Panagrolaimomorpha</taxon>
        <taxon>Strongyloidoidea</taxon>
        <taxon>Steinernematidae</taxon>
        <taxon>Steinernema</taxon>
    </lineage>
</organism>
<sequence>MGVELSSLPTVTVEGNNGGKTSLTDANKESAMSLPFKVPVKRSGKMDKFMEESTRASSATSLLAVE</sequence>